<dbReference type="AlphaFoldDB" id="A0A428H481"/>
<dbReference type="SUPFAM" id="SSF56601">
    <property type="entry name" value="beta-lactamase/transpeptidase-like"/>
    <property type="match status" value="1"/>
</dbReference>
<gene>
    <name evidence="3" type="ORF">D8792_05110</name>
</gene>
<feature type="signal peptide" evidence="1">
    <location>
        <begin position="1"/>
        <end position="22"/>
    </location>
</feature>
<name>A0A428H481_STRCR</name>
<evidence type="ECO:0000256" key="1">
    <source>
        <dbReference type="SAM" id="SignalP"/>
    </source>
</evidence>
<evidence type="ECO:0000313" key="3">
    <source>
        <dbReference type="EMBL" id="RSJ90594.1"/>
    </source>
</evidence>
<proteinExistence type="predicted"/>
<dbReference type="PANTHER" id="PTHR35333:SF3">
    <property type="entry name" value="BETA-LACTAMASE-TYPE TRANSPEPTIDASE FOLD CONTAINING PROTEIN"/>
    <property type="match status" value="1"/>
</dbReference>
<dbReference type="Proteomes" id="UP000270868">
    <property type="component" value="Unassembled WGS sequence"/>
</dbReference>
<sequence length="427" mass="47980">MRKLLLLIFLLPALWSSQTVISTEKELVLDEEEKYQLTGTAYGRYHMSIPTNPNVYEETPTFTDATLTKVAGKLLPDQPLQLTELHVNEAGIPIFKLKNGQFVIADKNSIYEDTVQSITDVKQERWLVPNYVLYDTIPINSSKKIAAKLPAYSKVKVVQIVQTAKGEYAKIEGQGWVSVDFLSQEDNRMEKVQELLNSKYKKADFSIYVKQLDTGKEAGINPDQQMYSASVTKIPYLYYAQEQLNNHTISLDKKFKYTAAVNDFAGAYDPEGSGSISKSANDKEYSVQDLINGVAKESDNVAHNILAYYTSNQSDSKFQNTIEKIAGKKWDVESRQASARMAGNVMEAIYEQNGMIIDALSQTNYDNQRISKNINVKVAHKIGDAYDFKHDVAIVYADSPFIIAILTNNSDYDTISKIADDVYGVLK</sequence>
<feature type="domain" description="Beta-lactamase class A catalytic" evidence="2">
    <location>
        <begin position="206"/>
        <end position="407"/>
    </location>
</feature>
<dbReference type="InterPro" id="IPR012338">
    <property type="entry name" value="Beta-lactam/transpept-like"/>
</dbReference>
<dbReference type="PANTHER" id="PTHR35333">
    <property type="entry name" value="BETA-LACTAMASE"/>
    <property type="match status" value="1"/>
</dbReference>
<dbReference type="Gene3D" id="3.40.710.10">
    <property type="entry name" value="DD-peptidase/beta-lactamase superfamily"/>
    <property type="match status" value="1"/>
</dbReference>
<accession>A0A428H481</accession>
<dbReference type="GO" id="GO:0008800">
    <property type="term" value="F:beta-lactamase activity"/>
    <property type="evidence" value="ECO:0007669"/>
    <property type="project" value="InterPro"/>
</dbReference>
<evidence type="ECO:0000259" key="2">
    <source>
        <dbReference type="Pfam" id="PF13354"/>
    </source>
</evidence>
<dbReference type="RefSeq" id="WP_125373199.1">
    <property type="nucleotide sequence ID" value="NZ_RJPS01000004.1"/>
</dbReference>
<dbReference type="GO" id="GO:0046677">
    <property type="term" value="P:response to antibiotic"/>
    <property type="evidence" value="ECO:0007669"/>
    <property type="project" value="InterPro"/>
</dbReference>
<feature type="chain" id="PRO_5018978863" description="Beta-lactamase class A catalytic domain-containing protein" evidence="1">
    <location>
        <begin position="23"/>
        <end position="427"/>
    </location>
</feature>
<dbReference type="InterPro" id="IPR000871">
    <property type="entry name" value="Beta-lactam_class-A"/>
</dbReference>
<dbReference type="InterPro" id="IPR045155">
    <property type="entry name" value="Beta-lactam_cat"/>
</dbReference>
<dbReference type="EMBL" id="RJPS01000004">
    <property type="protein sequence ID" value="RSJ90594.1"/>
    <property type="molecule type" value="Genomic_DNA"/>
</dbReference>
<protein>
    <recommendedName>
        <fullName evidence="2">Beta-lactamase class A catalytic domain-containing protein</fullName>
    </recommendedName>
</protein>
<dbReference type="GO" id="GO:0030655">
    <property type="term" value="P:beta-lactam antibiotic catabolic process"/>
    <property type="evidence" value="ECO:0007669"/>
    <property type="project" value="InterPro"/>
</dbReference>
<evidence type="ECO:0000313" key="4">
    <source>
        <dbReference type="Proteomes" id="UP000270868"/>
    </source>
</evidence>
<keyword evidence="1" id="KW-0732">Signal</keyword>
<dbReference type="Pfam" id="PF13354">
    <property type="entry name" value="Beta-lactamase2"/>
    <property type="match status" value="1"/>
</dbReference>
<reference evidence="3 4" key="1">
    <citation type="submission" date="2018-11" db="EMBL/GenBank/DDBJ databases">
        <title>Species Designations Belie Phenotypic and Genotypic Heterogeneity in Oral Streptococci.</title>
        <authorList>
            <person name="Velsko I."/>
        </authorList>
    </citation>
    <scope>NUCLEOTIDE SEQUENCE [LARGE SCALE GENOMIC DNA]</scope>
    <source>
        <strain evidence="3 4">A52</strain>
    </source>
</reference>
<comment type="caution">
    <text evidence="3">The sequence shown here is derived from an EMBL/GenBank/DDBJ whole genome shotgun (WGS) entry which is preliminary data.</text>
</comment>
<organism evidence="3 4">
    <name type="scientific">Streptococcus cristatus</name>
    <dbReference type="NCBI Taxonomy" id="45634"/>
    <lineage>
        <taxon>Bacteria</taxon>
        <taxon>Bacillati</taxon>
        <taxon>Bacillota</taxon>
        <taxon>Bacilli</taxon>
        <taxon>Lactobacillales</taxon>
        <taxon>Streptococcaceae</taxon>
        <taxon>Streptococcus</taxon>
    </lineage>
</organism>